<dbReference type="Proteomes" id="UP000249700">
    <property type="component" value="Unassembled WGS sequence"/>
</dbReference>
<dbReference type="EMBL" id="QLSX01000001">
    <property type="protein sequence ID" value="RAR64653.1"/>
    <property type="molecule type" value="Genomic_DNA"/>
</dbReference>
<sequence>MADIDPAPLANRFWHTLSGGECQRVHIDRTLAQQPIALLVATGRPRKLLTTDRPRHTFGRYAGALAAPCAPAG</sequence>
<dbReference type="AlphaFoldDB" id="A0A328XZN3"/>
<evidence type="ECO:0000313" key="2">
    <source>
        <dbReference type="Proteomes" id="UP000249700"/>
    </source>
</evidence>
<protein>
    <submittedName>
        <fullName evidence="1">Uncharacterized protein</fullName>
    </submittedName>
</protein>
<name>A0A328XZN3_9GAMM</name>
<reference evidence="1 2" key="1">
    <citation type="submission" date="2018-06" db="EMBL/GenBank/DDBJ databases">
        <title>Comparative analysis of microorganisms from saline springs in Andes Mountain Range, Colombia.</title>
        <authorList>
            <person name="Rubin E."/>
        </authorList>
    </citation>
    <scope>NUCLEOTIDE SEQUENCE [LARGE SCALE GENOMIC DNA]</scope>
    <source>
        <strain evidence="1 2">USBA-857</strain>
    </source>
</reference>
<evidence type="ECO:0000313" key="1">
    <source>
        <dbReference type="EMBL" id="RAR64653.1"/>
    </source>
</evidence>
<proteinExistence type="predicted"/>
<gene>
    <name evidence="1" type="ORF">BCL93_101478</name>
</gene>
<comment type="caution">
    <text evidence="1">The sequence shown here is derived from an EMBL/GenBank/DDBJ whole genome shotgun (WGS) entry which is preliminary data.</text>
</comment>
<accession>A0A328XZN3</accession>
<organism evidence="1 2">
    <name type="scientific">Onishia taeanensis</name>
    <dbReference type="NCBI Taxonomy" id="284577"/>
    <lineage>
        <taxon>Bacteria</taxon>
        <taxon>Pseudomonadati</taxon>
        <taxon>Pseudomonadota</taxon>
        <taxon>Gammaproteobacteria</taxon>
        <taxon>Oceanospirillales</taxon>
        <taxon>Halomonadaceae</taxon>
        <taxon>Onishia</taxon>
    </lineage>
</organism>